<evidence type="ECO:0000256" key="1">
    <source>
        <dbReference type="SAM" id="MobiDB-lite"/>
    </source>
</evidence>
<gene>
    <name evidence="4" type="ORF">DWU89_10425</name>
    <name evidence="3" type="ORF">H8784_10165</name>
</gene>
<dbReference type="SUPFAM" id="SSF50249">
    <property type="entry name" value="Nucleic acid-binding proteins"/>
    <property type="match status" value="1"/>
</dbReference>
<dbReference type="EMBL" id="JACRTI010000021">
    <property type="protein sequence ID" value="MBC8602081.1"/>
    <property type="molecule type" value="Genomic_DNA"/>
</dbReference>
<keyword evidence="6" id="KW-1185">Reference proteome</keyword>
<feature type="domain" description="CSD" evidence="2">
    <location>
        <begin position="86"/>
        <end position="148"/>
    </location>
</feature>
<protein>
    <submittedName>
        <fullName evidence="4">Cold shock domain-containing protein</fullName>
    </submittedName>
</protein>
<dbReference type="AlphaFoldDB" id="A0A3D8HEJ7"/>
<organism evidence="4 5">
    <name type="scientific">Parabacteroides acidifaciens</name>
    <dbReference type="NCBI Taxonomy" id="2290935"/>
    <lineage>
        <taxon>Bacteria</taxon>
        <taxon>Pseudomonadati</taxon>
        <taxon>Bacteroidota</taxon>
        <taxon>Bacteroidia</taxon>
        <taxon>Bacteroidales</taxon>
        <taxon>Tannerellaceae</taxon>
        <taxon>Parabacteroides</taxon>
    </lineage>
</organism>
<dbReference type="InterPro" id="IPR002059">
    <property type="entry name" value="CSP_DNA-bd"/>
</dbReference>
<reference evidence="3 6" key="2">
    <citation type="submission" date="2020-08" db="EMBL/GenBank/DDBJ databases">
        <title>Genome public.</title>
        <authorList>
            <person name="Liu C."/>
            <person name="Sun Q."/>
        </authorList>
    </citation>
    <scope>NUCLEOTIDE SEQUENCE [LARGE SCALE GENOMIC DNA]</scope>
    <source>
        <strain evidence="3 6">426_9</strain>
    </source>
</reference>
<reference evidence="4 5" key="1">
    <citation type="submission" date="2018-07" db="EMBL/GenBank/DDBJ databases">
        <title>Parabacteroides acidifaciens nov. sp., isolated from human feces.</title>
        <authorList>
            <person name="Wang Y.J."/>
        </authorList>
    </citation>
    <scope>NUCLEOTIDE SEQUENCE [LARGE SCALE GENOMIC DNA]</scope>
    <source>
        <strain evidence="4 5">426-9</strain>
    </source>
</reference>
<dbReference type="Pfam" id="PF00313">
    <property type="entry name" value="CSD"/>
    <property type="match status" value="1"/>
</dbReference>
<evidence type="ECO:0000313" key="6">
    <source>
        <dbReference type="Proteomes" id="UP000629596"/>
    </source>
</evidence>
<dbReference type="RefSeq" id="WP_115499585.1">
    <property type="nucleotide sequence ID" value="NZ_JACRTI010000021.1"/>
</dbReference>
<accession>A0A3D8HEJ7</accession>
<dbReference type="SMART" id="SM00357">
    <property type="entry name" value="CSP"/>
    <property type="match status" value="1"/>
</dbReference>
<evidence type="ECO:0000313" key="5">
    <source>
        <dbReference type="Proteomes" id="UP000256321"/>
    </source>
</evidence>
<evidence type="ECO:0000259" key="2">
    <source>
        <dbReference type="PROSITE" id="PS51857"/>
    </source>
</evidence>
<sequence length="156" mass="17984">MAKSVTFNKRENEKKKQARRAEKQKKKEDRKLLGKASSFDDMIAYVDENGVITSTPPEFNPNKEEIKQEEILISVPKKEEIETPSVLRGRIDYYNESKGYGFIKDLDGNEKYFFHVSNNSLADISENDIVTFDLERGLRGMNAINISLENESENEK</sequence>
<evidence type="ECO:0000313" key="3">
    <source>
        <dbReference type="EMBL" id="MBC8602081.1"/>
    </source>
</evidence>
<dbReference type="CDD" id="cd04458">
    <property type="entry name" value="CSP_CDS"/>
    <property type="match status" value="1"/>
</dbReference>
<dbReference type="GO" id="GO:0003676">
    <property type="term" value="F:nucleic acid binding"/>
    <property type="evidence" value="ECO:0007669"/>
    <property type="project" value="InterPro"/>
</dbReference>
<dbReference type="InterPro" id="IPR011129">
    <property type="entry name" value="CSD"/>
</dbReference>
<dbReference type="EMBL" id="QREV01000021">
    <property type="protein sequence ID" value="RDU49180.1"/>
    <property type="molecule type" value="Genomic_DNA"/>
</dbReference>
<dbReference type="PROSITE" id="PS51857">
    <property type="entry name" value="CSD_2"/>
    <property type="match status" value="1"/>
</dbReference>
<feature type="region of interest" description="Disordered" evidence="1">
    <location>
        <begin position="1"/>
        <end position="34"/>
    </location>
</feature>
<evidence type="ECO:0000313" key="4">
    <source>
        <dbReference type="EMBL" id="RDU49180.1"/>
    </source>
</evidence>
<name>A0A3D8HEJ7_9BACT</name>
<dbReference type="Gene3D" id="2.40.50.140">
    <property type="entry name" value="Nucleic acid-binding proteins"/>
    <property type="match status" value="1"/>
</dbReference>
<dbReference type="Proteomes" id="UP000256321">
    <property type="component" value="Unassembled WGS sequence"/>
</dbReference>
<feature type="compositionally biased region" description="Basic and acidic residues" evidence="1">
    <location>
        <begin position="8"/>
        <end position="32"/>
    </location>
</feature>
<proteinExistence type="predicted"/>
<comment type="caution">
    <text evidence="4">The sequence shown here is derived from an EMBL/GenBank/DDBJ whole genome shotgun (WGS) entry which is preliminary data.</text>
</comment>
<dbReference type="GO" id="GO:0005829">
    <property type="term" value="C:cytosol"/>
    <property type="evidence" value="ECO:0007669"/>
    <property type="project" value="UniProtKB-ARBA"/>
</dbReference>
<dbReference type="Proteomes" id="UP000629596">
    <property type="component" value="Unassembled WGS sequence"/>
</dbReference>
<dbReference type="InterPro" id="IPR012340">
    <property type="entry name" value="NA-bd_OB-fold"/>
</dbReference>